<dbReference type="GO" id="GO:0031087">
    <property type="term" value="P:deadenylation-independent decapping of nuclear-transcribed mRNA"/>
    <property type="evidence" value="ECO:0007669"/>
    <property type="project" value="TreeGrafter"/>
</dbReference>
<dbReference type="AlphaFoldDB" id="A0AA36DFA4"/>
<dbReference type="GO" id="GO:0033962">
    <property type="term" value="P:P-body assembly"/>
    <property type="evidence" value="ECO:0007669"/>
    <property type="project" value="TreeGrafter"/>
</dbReference>
<evidence type="ECO:0000313" key="3">
    <source>
        <dbReference type="EMBL" id="CAJ0585234.1"/>
    </source>
</evidence>
<sequence>MNERWKEFAGALVSLECSGIKYQGKFSSIDVANKTITLDRAFREGVPIGTKEFPGAAIATLKVLKTAAELAAPSQTSVEQENIPTQIGKQKDVARPEKIVEAVNSVSEKRGASPKKVARARSNDDDNRFKIGISPTPFYKTYEPQVPAPAMPPLEDPQDFQRRGRGRRAPCGNPLLDGMKTGRVRGKNNELSQPIDRQLLDTDFDFETNLALFKRESNAETDDKHYYEVEQPKVSKNFAHYENILEDPARVTSWVNNSQTTTSSSRGNVASTSVSYESGAAGDKFSMAGFESALGGARIPVVDLDTKRRFLKKAERHLGSDVFHAICADRLAQFVVDFSRRRAEHGSLVVIGNDSTPHLLTDRLLVNLANKNCSVFVYGCDPGNDQLPKVVFVDSLSELPANNRISVCLDGLASVSGVLDWLASNAERHVITLENGAAKIPDDRLHRLFILTPTQQEQKPVAAGKTTFEVLAAAIKAAKKPGLNYTNVAAFDIGTPYWWFQRECQAAFADCYASKNIIYL</sequence>
<gene>
    <name evidence="3" type="ORF">MSPICULIGERA_LOCUS23263</name>
</gene>
<comment type="caution">
    <text evidence="3">The sequence shown here is derived from an EMBL/GenBank/DDBJ whole genome shotgun (WGS) entry which is preliminary data.</text>
</comment>
<dbReference type="EMBL" id="CATQJA010002703">
    <property type="protein sequence ID" value="CAJ0585234.1"/>
    <property type="molecule type" value="Genomic_DNA"/>
</dbReference>
<reference evidence="3" key="1">
    <citation type="submission" date="2023-06" db="EMBL/GenBank/DDBJ databases">
        <authorList>
            <person name="Delattre M."/>
        </authorList>
    </citation>
    <scope>NUCLEOTIDE SEQUENCE</scope>
    <source>
        <strain evidence="3">AF72</strain>
    </source>
</reference>
<proteinExistence type="predicted"/>
<dbReference type="PROSITE" id="PS51512">
    <property type="entry name" value="DFDF"/>
    <property type="match status" value="1"/>
</dbReference>
<evidence type="ECO:0000259" key="2">
    <source>
        <dbReference type="PROSITE" id="PS51512"/>
    </source>
</evidence>
<protein>
    <recommendedName>
        <fullName evidence="2">DFDF domain-containing protein</fullName>
    </recommendedName>
</protein>
<feature type="region of interest" description="Disordered" evidence="1">
    <location>
        <begin position="163"/>
        <end position="187"/>
    </location>
</feature>
<dbReference type="InterPro" id="IPR025762">
    <property type="entry name" value="DFDF"/>
</dbReference>
<evidence type="ECO:0000256" key="1">
    <source>
        <dbReference type="SAM" id="MobiDB-lite"/>
    </source>
</evidence>
<feature type="region of interest" description="Disordered" evidence="1">
    <location>
        <begin position="106"/>
        <end position="136"/>
    </location>
</feature>
<organism evidence="3 4">
    <name type="scientific">Mesorhabditis spiculigera</name>
    <dbReference type="NCBI Taxonomy" id="96644"/>
    <lineage>
        <taxon>Eukaryota</taxon>
        <taxon>Metazoa</taxon>
        <taxon>Ecdysozoa</taxon>
        <taxon>Nematoda</taxon>
        <taxon>Chromadorea</taxon>
        <taxon>Rhabditida</taxon>
        <taxon>Rhabditina</taxon>
        <taxon>Rhabditomorpha</taxon>
        <taxon>Rhabditoidea</taxon>
        <taxon>Rhabditidae</taxon>
        <taxon>Mesorhabditinae</taxon>
        <taxon>Mesorhabditis</taxon>
    </lineage>
</organism>
<dbReference type="Gene3D" id="2.30.30.100">
    <property type="match status" value="1"/>
</dbReference>
<dbReference type="PANTHER" id="PTHR13612">
    <property type="entry name" value="ENHANCER OF MRNA-DECAPPING PROTEIN 3"/>
    <property type="match status" value="1"/>
</dbReference>
<dbReference type="GO" id="GO:0000932">
    <property type="term" value="C:P-body"/>
    <property type="evidence" value="ECO:0007669"/>
    <property type="project" value="TreeGrafter"/>
</dbReference>
<dbReference type="GO" id="GO:0003729">
    <property type="term" value="F:mRNA binding"/>
    <property type="evidence" value="ECO:0007669"/>
    <property type="project" value="TreeGrafter"/>
</dbReference>
<accession>A0AA36DFA4</accession>
<evidence type="ECO:0000313" key="4">
    <source>
        <dbReference type="Proteomes" id="UP001177023"/>
    </source>
</evidence>
<feature type="non-terminal residue" evidence="3">
    <location>
        <position position="520"/>
    </location>
</feature>
<dbReference type="PANTHER" id="PTHR13612:SF0">
    <property type="entry name" value="ENHANCER OF MRNA-DECAPPING PROTEIN 3"/>
    <property type="match status" value="1"/>
</dbReference>
<feature type="domain" description="DFDF" evidence="2">
    <location>
        <begin position="192"/>
        <end position="228"/>
    </location>
</feature>
<name>A0AA36DFA4_9BILA</name>
<dbReference type="Proteomes" id="UP001177023">
    <property type="component" value="Unassembled WGS sequence"/>
</dbReference>
<keyword evidence="4" id="KW-1185">Reference proteome</keyword>